<name>A0A0F6YH87_9BACT</name>
<evidence type="ECO:0000313" key="2">
    <source>
        <dbReference type="EMBL" id="AKF05460.1"/>
    </source>
</evidence>
<keyword evidence="3" id="KW-1185">Reference proteome</keyword>
<dbReference type="Proteomes" id="UP000034883">
    <property type="component" value="Chromosome"/>
</dbReference>
<evidence type="ECO:0000256" key="1">
    <source>
        <dbReference type="SAM" id="MobiDB-lite"/>
    </source>
</evidence>
<protein>
    <submittedName>
        <fullName evidence="2">Uncharacterized protein</fullName>
    </submittedName>
</protein>
<reference evidence="2 3" key="1">
    <citation type="submission" date="2015-03" db="EMBL/GenBank/DDBJ databases">
        <title>Genome assembly of Sandaracinus amylolyticus DSM 53668.</title>
        <authorList>
            <person name="Sharma G."/>
            <person name="Subramanian S."/>
        </authorList>
    </citation>
    <scope>NUCLEOTIDE SEQUENCE [LARGE SCALE GENOMIC DNA]</scope>
    <source>
        <strain evidence="2 3">DSM 53668</strain>
    </source>
</reference>
<evidence type="ECO:0000313" key="3">
    <source>
        <dbReference type="Proteomes" id="UP000034883"/>
    </source>
</evidence>
<dbReference type="AlphaFoldDB" id="A0A0F6YH87"/>
<dbReference type="KEGG" id="samy:DB32_002609"/>
<dbReference type="RefSeq" id="WP_053232696.1">
    <property type="nucleotide sequence ID" value="NZ_CP011125.1"/>
</dbReference>
<sequence>MSVTTRWIPVAAAIAAAALVTIDGAPAEAQVRVAVMPFEGAGASGARRQVQSALEEDGRVSVVDLDRVDSAGSDPSRVASDLGARMVVQGRVTGRGRRRRLQLTALDENGHQVASASAQMRGQGVARAARSLLDDGLSRLPGPRQEVQEAPPPVRTTTLPDEEEVVEDEVEEEEQEEGGTSEWDRRAPLLELQFGVVPRSREADVTFQDGRHGRYNAWYPELAVRGEVRPFNADPGVIQGIYARGFFAHAVGLSSQVDSTGQPVDSTFYRVDFAAGWLFPLADVLDLGVEFGAGWDTYNLSENPLLESAEYVYLRPALRGRMRIYRELFVIGAEVGVRPVLSRGDLNQYGNAGDTIGFDVGGSIGGGFTLAGTFGITWALQVSYVNYWLSFSDPPDVAFAGDSGTDGGVRIGIFAGIGYW</sequence>
<gene>
    <name evidence="2" type="ORF">DB32_002609</name>
</gene>
<proteinExistence type="predicted"/>
<feature type="compositionally biased region" description="Acidic residues" evidence="1">
    <location>
        <begin position="160"/>
        <end position="179"/>
    </location>
</feature>
<dbReference type="EMBL" id="CP011125">
    <property type="protein sequence ID" value="AKF05460.1"/>
    <property type="molecule type" value="Genomic_DNA"/>
</dbReference>
<organism evidence="2 3">
    <name type="scientific">Sandaracinus amylolyticus</name>
    <dbReference type="NCBI Taxonomy" id="927083"/>
    <lineage>
        <taxon>Bacteria</taxon>
        <taxon>Pseudomonadati</taxon>
        <taxon>Myxococcota</taxon>
        <taxon>Polyangia</taxon>
        <taxon>Polyangiales</taxon>
        <taxon>Sandaracinaceae</taxon>
        <taxon>Sandaracinus</taxon>
    </lineage>
</organism>
<feature type="region of interest" description="Disordered" evidence="1">
    <location>
        <begin position="135"/>
        <end position="184"/>
    </location>
</feature>
<accession>A0A0F6YH87</accession>